<evidence type="ECO:0000256" key="2">
    <source>
        <dbReference type="ARBA" id="ARBA00023125"/>
    </source>
</evidence>
<comment type="caution">
    <text evidence="5">The sequence shown here is derived from an EMBL/GenBank/DDBJ whole genome shotgun (WGS) entry which is preliminary data.</text>
</comment>
<dbReference type="SMART" id="SM00345">
    <property type="entry name" value="HTH_GNTR"/>
    <property type="match status" value="1"/>
</dbReference>
<dbReference type="PATRIC" id="fig|1348973.3.peg.2895"/>
<protein>
    <submittedName>
        <fullName evidence="5">Transcriptional regulator</fullName>
    </submittedName>
</protein>
<dbReference type="SMART" id="SM00895">
    <property type="entry name" value="FCD"/>
    <property type="match status" value="1"/>
</dbReference>
<dbReference type="InterPro" id="IPR000524">
    <property type="entry name" value="Tscrpt_reg_HTH_GntR"/>
</dbReference>
<feature type="domain" description="HTH gntR-type" evidence="4">
    <location>
        <begin position="15"/>
        <end position="81"/>
    </location>
</feature>
<dbReference type="CDD" id="cd07377">
    <property type="entry name" value="WHTH_GntR"/>
    <property type="match status" value="1"/>
</dbReference>
<gene>
    <name evidence="5" type="ORF">M670_02991</name>
</gene>
<dbReference type="Gene3D" id="1.20.120.530">
    <property type="entry name" value="GntR ligand-binding domain-like"/>
    <property type="match status" value="1"/>
</dbReference>
<dbReference type="PANTHER" id="PTHR43537:SF24">
    <property type="entry name" value="GLUCONATE OPERON TRANSCRIPTIONAL REPRESSOR"/>
    <property type="match status" value="1"/>
</dbReference>
<dbReference type="InterPro" id="IPR011711">
    <property type="entry name" value="GntR_C"/>
</dbReference>
<evidence type="ECO:0000313" key="5">
    <source>
        <dbReference type="EMBL" id="KEF37689.1"/>
    </source>
</evidence>
<sequence>MSNIVKDHKQIIVVPTLSEEVYKHLRDKIIKGEFSPGEKVSIRKIADMYGVSTMPAREALKRLQSEGFITAERRSTVVKRLSSKELIEIFMIRKTLEKMAIEWAFSNIGKIELTALENKVKEMDQKADPLEWNELNKQFHFKLYSYSYSAPLLELLEKTWGRVEPYMNIYASSSHHLEVSQQEHYKIVEILAKKEIDGLIQLTMEHIQKTCDVILSEFKR</sequence>
<dbReference type="EMBL" id="JJRY01000012">
    <property type="protein sequence ID" value="KEF37689.1"/>
    <property type="molecule type" value="Genomic_DNA"/>
</dbReference>
<dbReference type="PANTHER" id="PTHR43537">
    <property type="entry name" value="TRANSCRIPTIONAL REGULATOR, GNTR FAMILY"/>
    <property type="match status" value="1"/>
</dbReference>
<dbReference type="Gene3D" id="1.10.10.10">
    <property type="entry name" value="Winged helix-like DNA-binding domain superfamily/Winged helix DNA-binding domain"/>
    <property type="match status" value="1"/>
</dbReference>
<dbReference type="InterPro" id="IPR036390">
    <property type="entry name" value="WH_DNA-bd_sf"/>
</dbReference>
<dbReference type="InterPro" id="IPR036388">
    <property type="entry name" value="WH-like_DNA-bd_sf"/>
</dbReference>
<evidence type="ECO:0000256" key="3">
    <source>
        <dbReference type="ARBA" id="ARBA00023163"/>
    </source>
</evidence>
<evidence type="ECO:0000256" key="1">
    <source>
        <dbReference type="ARBA" id="ARBA00023015"/>
    </source>
</evidence>
<dbReference type="SUPFAM" id="SSF48008">
    <property type="entry name" value="GntR ligand-binding domain-like"/>
    <property type="match status" value="1"/>
</dbReference>
<name>A0A072NJ24_SCHAZ</name>
<dbReference type="SUPFAM" id="SSF46785">
    <property type="entry name" value="Winged helix' DNA-binding domain"/>
    <property type="match status" value="1"/>
</dbReference>
<dbReference type="GO" id="GO:0003700">
    <property type="term" value="F:DNA-binding transcription factor activity"/>
    <property type="evidence" value="ECO:0007669"/>
    <property type="project" value="InterPro"/>
</dbReference>
<keyword evidence="3" id="KW-0804">Transcription</keyword>
<dbReference type="AlphaFoldDB" id="A0A072NJ24"/>
<reference evidence="5 6" key="1">
    <citation type="submission" date="2014-04" db="EMBL/GenBank/DDBJ databases">
        <title>Draft genome sequence of Bacillus azotoformans MEV2011, a (co-) denitrifying strain unable to grow in the presence of oxygen.</title>
        <authorList>
            <person name="Nielsen M."/>
            <person name="Schreiber L."/>
            <person name="Finster K."/>
            <person name="Schramm A."/>
        </authorList>
    </citation>
    <scope>NUCLEOTIDE SEQUENCE [LARGE SCALE GENOMIC DNA]</scope>
    <source>
        <strain evidence="5 6">MEV2011</strain>
    </source>
</reference>
<dbReference type="RefSeq" id="WP_035196467.1">
    <property type="nucleotide sequence ID" value="NZ_JJRY01000012.1"/>
</dbReference>
<dbReference type="InterPro" id="IPR008920">
    <property type="entry name" value="TF_FadR/GntR_C"/>
</dbReference>
<dbReference type="OrthoDB" id="2592645at2"/>
<dbReference type="Pfam" id="PF07729">
    <property type="entry name" value="FCD"/>
    <property type="match status" value="1"/>
</dbReference>
<dbReference type="GO" id="GO:0003677">
    <property type="term" value="F:DNA binding"/>
    <property type="evidence" value="ECO:0007669"/>
    <property type="project" value="UniProtKB-KW"/>
</dbReference>
<accession>A0A072NJ24</accession>
<evidence type="ECO:0000259" key="4">
    <source>
        <dbReference type="PROSITE" id="PS50949"/>
    </source>
</evidence>
<dbReference type="Pfam" id="PF00392">
    <property type="entry name" value="GntR"/>
    <property type="match status" value="1"/>
</dbReference>
<keyword evidence="1" id="KW-0805">Transcription regulation</keyword>
<dbReference type="PROSITE" id="PS50949">
    <property type="entry name" value="HTH_GNTR"/>
    <property type="match status" value="1"/>
</dbReference>
<dbReference type="Proteomes" id="UP000027936">
    <property type="component" value="Unassembled WGS sequence"/>
</dbReference>
<proteinExistence type="predicted"/>
<organism evidence="5 6">
    <name type="scientific">Schinkia azotoformans MEV2011</name>
    <dbReference type="NCBI Taxonomy" id="1348973"/>
    <lineage>
        <taxon>Bacteria</taxon>
        <taxon>Bacillati</taxon>
        <taxon>Bacillota</taxon>
        <taxon>Bacilli</taxon>
        <taxon>Bacillales</taxon>
        <taxon>Bacillaceae</taxon>
        <taxon>Calidifontibacillus/Schinkia group</taxon>
        <taxon>Schinkia</taxon>
    </lineage>
</organism>
<evidence type="ECO:0000313" key="6">
    <source>
        <dbReference type="Proteomes" id="UP000027936"/>
    </source>
</evidence>
<keyword evidence="2" id="KW-0238">DNA-binding</keyword>